<dbReference type="AlphaFoldDB" id="F8MNV1"/>
<gene>
    <name evidence="1" type="ORF">NEUTE1DRAFT_102262</name>
</gene>
<sequence length="276" mass="30061">MVSWRADSPIRTRAFSIHLSNFLEYLRSQDSLMVCKVPVPYQNASKIKRVHDTYPGLSAVKSTIGIQPLPRHRELQTGVCLRNKLICMRTESSSRGGGTVLGESCDIVSYPSRCSSLGMFRCRTASEFYCGFVDPSNDEDTNAQTALPTQAVLFLQQGLMGVPSPDVVAYHAGKCLKTLDPATTALLAGRYSRLVGCWAAPLGSGRLAGFNVRFAMLTEQLLVTVGTVNWLQIEAIPLLCSDGLALLNVWSSSPCLHRSPHRCHAETVLAPSSLCV</sequence>
<dbReference type="GeneID" id="20821883"/>
<dbReference type="OrthoDB" id="10287682at2759"/>
<dbReference type="EMBL" id="GL891305">
    <property type="protein sequence ID" value="EGO57016.1"/>
    <property type="molecule type" value="Genomic_DNA"/>
</dbReference>
<keyword evidence="2" id="KW-1185">Reference proteome</keyword>
<dbReference type="HOGENOM" id="CLU_885940_0_0_1"/>
<organism evidence="1 2">
    <name type="scientific">Neurospora tetrasperma (strain FGSC 2508 / ATCC MYA-4615 / P0657)</name>
    <dbReference type="NCBI Taxonomy" id="510951"/>
    <lineage>
        <taxon>Eukaryota</taxon>
        <taxon>Fungi</taxon>
        <taxon>Dikarya</taxon>
        <taxon>Ascomycota</taxon>
        <taxon>Pezizomycotina</taxon>
        <taxon>Sordariomycetes</taxon>
        <taxon>Sordariomycetidae</taxon>
        <taxon>Sordariales</taxon>
        <taxon>Sordariaceae</taxon>
        <taxon>Neurospora</taxon>
    </lineage>
</organism>
<evidence type="ECO:0000313" key="1">
    <source>
        <dbReference type="EMBL" id="EGO57016.1"/>
    </source>
</evidence>
<accession>F8MNV1</accession>
<dbReference type="Proteomes" id="UP000008065">
    <property type="component" value="Unassembled WGS sequence"/>
</dbReference>
<evidence type="ECO:0000313" key="2">
    <source>
        <dbReference type="Proteomes" id="UP000008065"/>
    </source>
</evidence>
<protein>
    <submittedName>
        <fullName evidence="1">Uncharacterized protein</fullName>
    </submittedName>
</protein>
<reference evidence="2" key="1">
    <citation type="journal article" date="2011" name="Genetics">
        <title>Massive changes in genome architecture accompany the transition to self-fertility in the filamentous fungus Neurospora tetrasperma.</title>
        <authorList>
            <person name="Ellison C.E."/>
            <person name="Stajich J.E."/>
            <person name="Jacobson D.J."/>
            <person name="Natvig D.O."/>
            <person name="Lapidus A."/>
            <person name="Foster B."/>
            <person name="Aerts A."/>
            <person name="Riley R."/>
            <person name="Lindquist E.A."/>
            <person name="Grigoriev I.V."/>
            <person name="Taylor J.W."/>
        </authorList>
    </citation>
    <scope>NUCLEOTIDE SEQUENCE [LARGE SCALE GENOMIC DNA]</scope>
    <source>
        <strain evidence="2">FGSC 2508 / P0657</strain>
    </source>
</reference>
<proteinExistence type="predicted"/>
<dbReference type="VEuPathDB" id="FungiDB:NEUTE1DRAFT_102262"/>
<dbReference type="KEGG" id="nte:NEUTE1DRAFT102262"/>
<name>F8MNV1_NEUT8</name>
<dbReference type="RefSeq" id="XP_009852551.1">
    <property type="nucleotide sequence ID" value="XM_009854249.1"/>
</dbReference>